<dbReference type="EMBL" id="JACHHQ010000005">
    <property type="protein sequence ID" value="MBB5200750.1"/>
    <property type="molecule type" value="Genomic_DNA"/>
</dbReference>
<dbReference type="GO" id="GO:0006811">
    <property type="term" value="P:monoatomic ion transport"/>
    <property type="evidence" value="ECO:0007669"/>
    <property type="project" value="UniProtKB-KW"/>
</dbReference>
<comment type="caution">
    <text evidence="11">The sequence shown here is derived from an EMBL/GenBank/DDBJ whole genome shotgun (WGS) entry which is preliminary data.</text>
</comment>
<dbReference type="InterPro" id="IPR048279">
    <property type="entry name" value="MdtK-like"/>
</dbReference>
<evidence type="ECO:0000256" key="10">
    <source>
        <dbReference type="SAM" id="Phobius"/>
    </source>
</evidence>
<gene>
    <name evidence="11" type="ORF">HNR39_002592</name>
</gene>
<feature type="transmembrane region" description="Helical" evidence="10">
    <location>
        <begin position="357"/>
        <end position="383"/>
    </location>
</feature>
<protein>
    <recommendedName>
        <fullName evidence="9">Multidrug-efflux transporter</fullName>
    </recommendedName>
</protein>
<proteinExistence type="predicted"/>
<evidence type="ECO:0000256" key="5">
    <source>
        <dbReference type="ARBA" id="ARBA00022692"/>
    </source>
</evidence>
<dbReference type="CDD" id="cd13131">
    <property type="entry name" value="MATE_NorM_like"/>
    <property type="match status" value="1"/>
</dbReference>
<dbReference type="NCBIfam" id="TIGR00797">
    <property type="entry name" value="matE"/>
    <property type="match status" value="1"/>
</dbReference>
<evidence type="ECO:0000256" key="8">
    <source>
        <dbReference type="ARBA" id="ARBA00023136"/>
    </source>
</evidence>
<organism evidence="11 12">
    <name type="scientific">Glaciimonas immobilis</name>
    <dbReference type="NCBI Taxonomy" id="728004"/>
    <lineage>
        <taxon>Bacteria</taxon>
        <taxon>Pseudomonadati</taxon>
        <taxon>Pseudomonadota</taxon>
        <taxon>Betaproteobacteria</taxon>
        <taxon>Burkholderiales</taxon>
        <taxon>Oxalobacteraceae</taxon>
        <taxon>Glaciimonas</taxon>
    </lineage>
</organism>
<dbReference type="PANTHER" id="PTHR43298:SF2">
    <property type="entry name" value="FMN_FAD EXPORTER YEEO-RELATED"/>
    <property type="match status" value="1"/>
</dbReference>
<sequence>MALVLNGVIDTAMTSRYSATDLAALALGGAIYVSVFVGLSGVLQALSPIIGQLYGGKRMAEIGYQVKQGTWLALILSLLGSIVLLFPQPFLSIAQASPLLSAKAILYLQILALALPATLGFNVYSALNTAVARPKMVMAIKLVGVMLKFPLNALFIFGGFGIPALGGPGCAIATTLIAWLMLLIGWTILRYNNFYKQFALFHSGFVTPHWKAQRALLKLGIPTGLSYFIEVTAFTFMAIFIARLGETAVAGHQITANFATVLYMLPLSIAIATGILVAQSIGAKQLDQAQQVGYSGIRLAALCSASLGVIIWLSRATIIRAYTPNETIIAAAMPLFIFIGFYQLFDAIQCSTAFVLRAYKVAIIPTIIYAVSLWGVGLVSGYILGLNPYGISPPSLHGASGFWMGNSASIALVAFSLLFYLRRVQRRALEQRP</sequence>
<feature type="transmembrane region" description="Helical" evidence="10">
    <location>
        <begin position="254"/>
        <end position="278"/>
    </location>
</feature>
<feature type="transmembrane region" description="Helical" evidence="10">
    <location>
        <begin position="104"/>
        <end position="124"/>
    </location>
</feature>
<accession>A0A840RWB0</accession>
<dbReference type="Proteomes" id="UP000571084">
    <property type="component" value="Unassembled WGS sequence"/>
</dbReference>
<dbReference type="AlphaFoldDB" id="A0A840RWB0"/>
<dbReference type="PANTHER" id="PTHR43298">
    <property type="entry name" value="MULTIDRUG RESISTANCE PROTEIN NORM-RELATED"/>
    <property type="match status" value="1"/>
</dbReference>
<dbReference type="Pfam" id="PF01554">
    <property type="entry name" value="MatE"/>
    <property type="match status" value="2"/>
</dbReference>
<keyword evidence="5 10" id="KW-0812">Transmembrane</keyword>
<keyword evidence="7" id="KW-0406">Ion transport</keyword>
<dbReference type="GO" id="GO:0005886">
    <property type="term" value="C:plasma membrane"/>
    <property type="evidence" value="ECO:0007669"/>
    <property type="project" value="UniProtKB-SubCell"/>
</dbReference>
<keyword evidence="6 10" id="KW-1133">Transmembrane helix</keyword>
<dbReference type="GO" id="GO:0015297">
    <property type="term" value="F:antiporter activity"/>
    <property type="evidence" value="ECO:0007669"/>
    <property type="project" value="UniProtKB-KW"/>
</dbReference>
<feature type="transmembrane region" description="Helical" evidence="10">
    <location>
        <begin position="171"/>
        <end position="189"/>
    </location>
</feature>
<evidence type="ECO:0000256" key="1">
    <source>
        <dbReference type="ARBA" id="ARBA00004429"/>
    </source>
</evidence>
<reference evidence="11 12" key="1">
    <citation type="submission" date="2020-08" db="EMBL/GenBank/DDBJ databases">
        <title>Genomic Encyclopedia of Type Strains, Phase IV (KMG-IV): sequencing the most valuable type-strain genomes for metagenomic binning, comparative biology and taxonomic classification.</title>
        <authorList>
            <person name="Goeker M."/>
        </authorList>
    </citation>
    <scope>NUCLEOTIDE SEQUENCE [LARGE SCALE GENOMIC DNA]</scope>
    <source>
        <strain evidence="11 12">DSM 23240</strain>
    </source>
</reference>
<evidence type="ECO:0000313" key="11">
    <source>
        <dbReference type="EMBL" id="MBB5200750.1"/>
    </source>
</evidence>
<keyword evidence="2" id="KW-0813">Transport</keyword>
<name>A0A840RWB0_9BURK</name>
<dbReference type="GO" id="GO:0042910">
    <property type="term" value="F:xenobiotic transmembrane transporter activity"/>
    <property type="evidence" value="ECO:0007669"/>
    <property type="project" value="InterPro"/>
</dbReference>
<evidence type="ECO:0000313" key="12">
    <source>
        <dbReference type="Proteomes" id="UP000571084"/>
    </source>
</evidence>
<keyword evidence="8 10" id="KW-0472">Membrane</keyword>
<evidence type="ECO:0000256" key="3">
    <source>
        <dbReference type="ARBA" id="ARBA00022449"/>
    </source>
</evidence>
<evidence type="ECO:0000256" key="9">
    <source>
        <dbReference type="ARBA" id="ARBA00031636"/>
    </source>
</evidence>
<feature type="transmembrane region" description="Helical" evidence="10">
    <location>
        <begin position="22"/>
        <end position="50"/>
    </location>
</feature>
<feature type="transmembrane region" description="Helical" evidence="10">
    <location>
        <begin position="403"/>
        <end position="421"/>
    </location>
</feature>
<dbReference type="PIRSF" id="PIRSF006603">
    <property type="entry name" value="DinF"/>
    <property type="match status" value="1"/>
</dbReference>
<evidence type="ECO:0000256" key="7">
    <source>
        <dbReference type="ARBA" id="ARBA00023065"/>
    </source>
</evidence>
<keyword evidence="12" id="KW-1185">Reference proteome</keyword>
<evidence type="ECO:0000256" key="2">
    <source>
        <dbReference type="ARBA" id="ARBA00022448"/>
    </source>
</evidence>
<feature type="transmembrane region" description="Helical" evidence="10">
    <location>
        <begin position="71"/>
        <end position="92"/>
    </location>
</feature>
<feature type="transmembrane region" description="Helical" evidence="10">
    <location>
        <begin position="145"/>
        <end position="165"/>
    </location>
</feature>
<evidence type="ECO:0000256" key="4">
    <source>
        <dbReference type="ARBA" id="ARBA00022475"/>
    </source>
</evidence>
<feature type="transmembrane region" description="Helical" evidence="10">
    <location>
        <begin position="299"/>
        <end position="322"/>
    </location>
</feature>
<evidence type="ECO:0000256" key="6">
    <source>
        <dbReference type="ARBA" id="ARBA00022989"/>
    </source>
</evidence>
<dbReference type="InterPro" id="IPR002528">
    <property type="entry name" value="MATE_fam"/>
</dbReference>
<feature type="transmembrane region" description="Helical" evidence="10">
    <location>
        <begin position="219"/>
        <end position="242"/>
    </location>
</feature>
<keyword evidence="4" id="KW-1003">Cell membrane</keyword>
<comment type="subcellular location">
    <subcellularLocation>
        <location evidence="1">Cell inner membrane</location>
        <topology evidence="1">Multi-pass membrane protein</topology>
    </subcellularLocation>
</comment>
<keyword evidence="3" id="KW-0050">Antiport</keyword>
<dbReference type="InterPro" id="IPR050222">
    <property type="entry name" value="MATE_MdtK"/>
</dbReference>
<feature type="transmembrane region" description="Helical" evidence="10">
    <location>
        <begin position="328"/>
        <end position="345"/>
    </location>
</feature>